<accession>A0A1I7ZWX3</accession>
<proteinExistence type="predicted"/>
<dbReference type="AlphaFoldDB" id="A0A1I7ZWX3"/>
<organism evidence="2 3">
    <name type="scientific">Steinernema glaseri</name>
    <dbReference type="NCBI Taxonomy" id="37863"/>
    <lineage>
        <taxon>Eukaryota</taxon>
        <taxon>Metazoa</taxon>
        <taxon>Ecdysozoa</taxon>
        <taxon>Nematoda</taxon>
        <taxon>Chromadorea</taxon>
        <taxon>Rhabditida</taxon>
        <taxon>Tylenchina</taxon>
        <taxon>Panagrolaimomorpha</taxon>
        <taxon>Strongyloidoidea</taxon>
        <taxon>Steinernematidae</taxon>
        <taxon>Steinernema</taxon>
    </lineage>
</organism>
<evidence type="ECO:0000313" key="2">
    <source>
        <dbReference type="Proteomes" id="UP000095287"/>
    </source>
</evidence>
<reference evidence="3" key="1">
    <citation type="submission" date="2016-11" db="UniProtKB">
        <authorList>
            <consortium name="WormBaseParasite"/>
        </authorList>
    </citation>
    <scope>IDENTIFICATION</scope>
</reference>
<dbReference type="WBParaSite" id="L893_g30394.t1">
    <property type="protein sequence ID" value="L893_g30394.t1"/>
    <property type="gene ID" value="L893_g30394"/>
</dbReference>
<feature type="chain" id="PRO_5009314011" evidence="1">
    <location>
        <begin position="17"/>
        <end position="84"/>
    </location>
</feature>
<keyword evidence="2" id="KW-1185">Reference proteome</keyword>
<evidence type="ECO:0000256" key="1">
    <source>
        <dbReference type="SAM" id="SignalP"/>
    </source>
</evidence>
<feature type="signal peptide" evidence="1">
    <location>
        <begin position="1"/>
        <end position="16"/>
    </location>
</feature>
<sequence>MFMVLWSVGRWPIAAAADGLRLYEGDACAPKFKRGNSLSLPFLSAPYQSEDRPALSERRSNTAFFSTSFVTVAAQVTVALCGMY</sequence>
<evidence type="ECO:0000313" key="3">
    <source>
        <dbReference type="WBParaSite" id="L893_g30394.t1"/>
    </source>
</evidence>
<keyword evidence="1" id="KW-0732">Signal</keyword>
<dbReference type="Proteomes" id="UP000095287">
    <property type="component" value="Unplaced"/>
</dbReference>
<name>A0A1I7ZWX3_9BILA</name>
<protein>
    <submittedName>
        <fullName evidence="3">Secreted protein</fullName>
    </submittedName>
</protein>